<sequence length="411" mass="44076">MVDNSWKSNLFVLWVGTFLVSMAYTVSIPFMSIFLQDDLGVQSQLELWTGVVFAITFFAAALIAPFWGSMADKYGRRPMMLRAGICLSIAYFLYFIVQNPYELILVRIMEGLLAGYIPSAIALVATNTPEKHVGYALGIISTSSASASILGPLLGGVVSHLIGTRETFLLAGVMVLIAFVIAWVWVKEPSFVKSDAKRSSVLNDLKEAAANRTLVSALFIVFITSTSIMILEPLLTIYVLKLGSSKSSASLHAGIIFSAVGVATLIAAPRWGKLGSKLGYEKVLFIGLIGGGIGNLLQILFHDLIGFGTLRFVYGLFFAAVFPALNAFIATHTEPGFRSRAFSLNQSANQMGLLLGPLIGGFLATQLSIPVVFGINGCLLLLVAVLLKLPKFSFQSSASAVKVGTGNNQRG</sequence>
<feature type="transmembrane region" description="Helical" evidence="7">
    <location>
        <begin position="79"/>
        <end position="97"/>
    </location>
</feature>
<keyword evidence="5 7" id="KW-1133">Transmembrane helix</keyword>
<comment type="caution">
    <text evidence="9">The sequence shown here is derived from an EMBL/GenBank/DDBJ whole genome shotgun (WGS) entry which is preliminary data.</text>
</comment>
<dbReference type="Pfam" id="PF07690">
    <property type="entry name" value="MFS_1"/>
    <property type="match status" value="1"/>
</dbReference>
<dbReference type="PROSITE" id="PS50850">
    <property type="entry name" value="MFS"/>
    <property type="match status" value="1"/>
</dbReference>
<dbReference type="Proteomes" id="UP001519344">
    <property type="component" value="Unassembled WGS sequence"/>
</dbReference>
<feature type="transmembrane region" description="Helical" evidence="7">
    <location>
        <begin position="283"/>
        <end position="300"/>
    </location>
</feature>
<evidence type="ECO:0000256" key="1">
    <source>
        <dbReference type="ARBA" id="ARBA00004651"/>
    </source>
</evidence>
<keyword evidence="4 7" id="KW-0812">Transmembrane</keyword>
<evidence type="ECO:0000256" key="2">
    <source>
        <dbReference type="ARBA" id="ARBA00022448"/>
    </source>
</evidence>
<keyword evidence="10" id="KW-1185">Reference proteome</keyword>
<dbReference type="InterPro" id="IPR001958">
    <property type="entry name" value="Tet-R_TetA/multi-R_MdtG-like"/>
</dbReference>
<dbReference type="InterPro" id="IPR020846">
    <property type="entry name" value="MFS_dom"/>
</dbReference>
<dbReference type="EMBL" id="JAGGKV010000015">
    <property type="protein sequence ID" value="MBP1965656.1"/>
    <property type="molecule type" value="Genomic_DNA"/>
</dbReference>
<feature type="transmembrane region" description="Helical" evidence="7">
    <location>
        <begin position="251"/>
        <end position="271"/>
    </location>
</feature>
<feature type="transmembrane region" description="Helical" evidence="7">
    <location>
        <begin position="137"/>
        <end position="162"/>
    </location>
</feature>
<name>A0ABS4I412_9BACL</name>
<dbReference type="SUPFAM" id="SSF103473">
    <property type="entry name" value="MFS general substrate transporter"/>
    <property type="match status" value="1"/>
</dbReference>
<feature type="domain" description="Major facilitator superfamily (MFS) profile" evidence="8">
    <location>
        <begin position="9"/>
        <end position="395"/>
    </location>
</feature>
<dbReference type="PANTHER" id="PTHR43414:SF6">
    <property type="entry name" value="MULTIDRUG RESISTANCE PROTEIN MDTG"/>
    <property type="match status" value="1"/>
</dbReference>
<dbReference type="PRINTS" id="PR01035">
    <property type="entry name" value="TCRTETA"/>
</dbReference>
<keyword evidence="6 7" id="KW-0472">Membrane</keyword>
<feature type="transmembrane region" description="Helical" evidence="7">
    <location>
        <begin position="369"/>
        <end position="387"/>
    </location>
</feature>
<evidence type="ECO:0000256" key="5">
    <source>
        <dbReference type="ARBA" id="ARBA00022989"/>
    </source>
</evidence>
<protein>
    <submittedName>
        <fullName evidence="9">MFS family permease</fullName>
    </submittedName>
</protein>
<dbReference type="Gene3D" id="1.20.1250.20">
    <property type="entry name" value="MFS general substrate transporter like domains"/>
    <property type="match status" value="2"/>
</dbReference>
<dbReference type="InterPro" id="IPR011701">
    <property type="entry name" value="MFS"/>
</dbReference>
<keyword evidence="3" id="KW-1003">Cell membrane</keyword>
<gene>
    <name evidence="9" type="ORF">J2Z65_004901</name>
</gene>
<evidence type="ECO:0000256" key="7">
    <source>
        <dbReference type="SAM" id="Phobius"/>
    </source>
</evidence>
<evidence type="ECO:0000256" key="6">
    <source>
        <dbReference type="ARBA" id="ARBA00023136"/>
    </source>
</evidence>
<evidence type="ECO:0000256" key="3">
    <source>
        <dbReference type="ARBA" id="ARBA00022475"/>
    </source>
</evidence>
<feature type="transmembrane region" description="Helical" evidence="7">
    <location>
        <begin position="103"/>
        <end position="125"/>
    </location>
</feature>
<proteinExistence type="predicted"/>
<feature type="transmembrane region" description="Helical" evidence="7">
    <location>
        <begin position="312"/>
        <end position="330"/>
    </location>
</feature>
<reference evidence="9 10" key="1">
    <citation type="submission" date="2021-03" db="EMBL/GenBank/DDBJ databases">
        <title>Genomic Encyclopedia of Type Strains, Phase IV (KMG-IV): sequencing the most valuable type-strain genomes for metagenomic binning, comparative biology and taxonomic classification.</title>
        <authorList>
            <person name="Goeker M."/>
        </authorList>
    </citation>
    <scope>NUCLEOTIDE SEQUENCE [LARGE SCALE GENOMIC DNA]</scope>
    <source>
        <strain evidence="9 10">DSM 24950</strain>
    </source>
</reference>
<keyword evidence="2" id="KW-0813">Transport</keyword>
<evidence type="ECO:0000256" key="4">
    <source>
        <dbReference type="ARBA" id="ARBA00022692"/>
    </source>
</evidence>
<dbReference type="RefSeq" id="WP_240159749.1">
    <property type="nucleotide sequence ID" value="NZ_JAAOZR010000023.1"/>
</dbReference>
<comment type="subcellular location">
    <subcellularLocation>
        <location evidence="1">Cell membrane</location>
        <topology evidence="1">Multi-pass membrane protein</topology>
    </subcellularLocation>
</comment>
<evidence type="ECO:0000313" key="10">
    <source>
        <dbReference type="Proteomes" id="UP001519344"/>
    </source>
</evidence>
<organism evidence="9 10">
    <name type="scientific">Paenibacillus aceris</name>
    <dbReference type="NCBI Taxonomy" id="869555"/>
    <lineage>
        <taxon>Bacteria</taxon>
        <taxon>Bacillati</taxon>
        <taxon>Bacillota</taxon>
        <taxon>Bacilli</taxon>
        <taxon>Bacillales</taxon>
        <taxon>Paenibacillaceae</taxon>
        <taxon>Paenibacillus</taxon>
    </lineage>
</organism>
<accession>A0ABS4I412</accession>
<feature type="transmembrane region" description="Helical" evidence="7">
    <location>
        <begin position="12"/>
        <end position="35"/>
    </location>
</feature>
<dbReference type="InterPro" id="IPR036259">
    <property type="entry name" value="MFS_trans_sf"/>
</dbReference>
<feature type="transmembrane region" description="Helical" evidence="7">
    <location>
        <begin position="47"/>
        <end position="67"/>
    </location>
</feature>
<feature type="transmembrane region" description="Helical" evidence="7">
    <location>
        <begin position="214"/>
        <end position="239"/>
    </location>
</feature>
<evidence type="ECO:0000259" key="8">
    <source>
        <dbReference type="PROSITE" id="PS50850"/>
    </source>
</evidence>
<evidence type="ECO:0000313" key="9">
    <source>
        <dbReference type="EMBL" id="MBP1965656.1"/>
    </source>
</evidence>
<feature type="transmembrane region" description="Helical" evidence="7">
    <location>
        <begin position="168"/>
        <end position="186"/>
    </location>
</feature>
<dbReference type="PANTHER" id="PTHR43414">
    <property type="entry name" value="MULTIDRUG RESISTANCE PROTEIN MDTG"/>
    <property type="match status" value="1"/>
</dbReference>